<feature type="domain" description="tRNA/rRNA methyltransferase SpoU type" evidence="6">
    <location>
        <begin position="109"/>
        <end position="258"/>
    </location>
</feature>
<organism evidence="7 8">
    <name type="scientific">Sphagnum troendelagicum</name>
    <dbReference type="NCBI Taxonomy" id="128251"/>
    <lineage>
        <taxon>Eukaryota</taxon>
        <taxon>Viridiplantae</taxon>
        <taxon>Streptophyta</taxon>
        <taxon>Embryophyta</taxon>
        <taxon>Bryophyta</taxon>
        <taxon>Sphagnophytina</taxon>
        <taxon>Sphagnopsida</taxon>
        <taxon>Sphagnales</taxon>
        <taxon>Sphagnaceae</taxon>
        <taxon>Sphagnum</taxon>
    </lineage>
</organism>
<dbReference type="InterPro" id="IPR029026">
    <property type="entry name" value="tRNA_m1G_MTases_N"/>
</dbReference>
<dbReference type="PANTHER" id="PTHR42971:SF1">
    <property type="entry name" value="TRNA (CYTIDINE(34)-2'-O)-METHYLTRANSFERASE"/>
    <property type="match status" value="1"/>
</dbReference>
<keyword evidence="8" id="KW-1185">Reference proteome</keyword>
<keyword evidence="1" id="KW-0963">Cytoplasm</keyword>
<evidence type="ECO:0000256" key="4">
    <source>
        <dbReference type="ARBA" id="ARBA00022691"/>
    </source>
</evidence>
<dbReference type="InterPro" id="IPR001537">
    <property type="entry name" value="SpoU_MeTrfase"/>
</dbReference>
<dbReference type="Gene3D" id="3.40.1280.10">
    <property type="match status" value="1"/>
</dbReference>
<evidence type="ECO:0000256" key="1">
    <source>
        <dbReference type="ARBA" id="ARBA00022490"/>
    </source>
</evidence>
<evidence type="ECO:0000313" key="8">
    <source>
        <dbReference type="Proteomes" id="UP001497512"/>
    </source>
</evidence>
<proteinExistence type="inferred from homology"/>
<evidence type="ECO:0000313" key="7">
    <source>
        <dbReference type="EMBL" id="CAK9211550.1"/>
    </source>
</evidence>
<reference evidence="7" key="1">
    <citation type="submission" date="2024-02" db="EMBL/GenBank/DDBJ databases">
        <authorList>
            <consortium name="ELIXIR-Norway"/>
            <consortium name="Elixir Norway"/>
        </authorList>
    </citation>
    <scope>NUCLEOTIDE SEQUENCE</scope>
</reference>
<dbReference type="EMBL" id="OZ019910">
    <property type="protein sequence ID" value="CAK9211550.1"/>
    <property type="molecule type" value="Genomic_DNA"/>
</dbReference>
<evidence type="ECO:0000256" key="3">
    <source>
        <dbReference type="ARBA" id="ARBA00022679"/>
    </source>
</evidence>
<evidence type="ECO:0000259" key="6">
    <source>
        <dbReference type="Pfam" id="PF00588"/>
    </source>
</evidence>
<keyword evidence="5" id="KW-0819">tRNA processing</keyword>
<evidence type="ECO:0000256" key="5">
    <source>
        <dbReference type="ARBA" id="ARBA00022694"/>
    </source>
</evidence>
<dbReference type="PANTHER" id="PTHR42971">
    <property type="entry name" value="TRNA (CYTIDINE(34)-2'-O)-METHYLTRANSFERASE"/>
    <property type="match status" value="1"/>
</dbReference>
<dbReference type="InterPro" id="IPR029028">
    <property type="entry name" value="Alpha/beta_knot_MTases"/>
</dbReference>
<dbReference type="SUPFAM" id="SSF75217">
    <property type="entry name" value="alpha/beta knot"/>
    <property type="match status" value="1"/>
</dbReference>
<name>A0ABP0U2U0_9BRYO</name>
<protein>
    <recommendedName>
        <fullName evidence="6">tRNA/rRNA methyltransferase SpoU type domain-containing protein</fullName>
    </recommendedName>
</protein>
<keyword evidence="3" id="KW-0808">Transferase</keyword>
<dbReference type="HAMAP" id="MF_01885">
    <property type="entry name" value="tRNA_methyltr_TrmL"/>
    <property type="match status" value="1"/>
</dbReference>
<gene>
    <name evidence="7" type="ORF">CSSPTR1EN2_LOCUS10780</name>
</gene>
<accession>A0ABP0U2U0</accession>
<dbReference type="CDD" id="cd18094">
    <property type="entry name" value="SpoU-like_TrmL"/>
    <property type="match status" value="1"/>
</dbReference>
<evidence type="ECO:0000256" key="2">
    <source>
        <dbReference type="ARBA" id="ARBA00022603"/>
    </source>
</evidence>
<dbReference type="Proteomes" id="UP001497512">
    <property type="component" value="Chromosome 18"/>
</dbReference>
<keyword evidence="4" id="KW-0949">S-adenosyl-L-methionine</keyword>
<sequence length="299" mass="33404">MIAGVVARPILRSQLHMLTMHSRLLSSFQALIPTSDLVLTGWVGLRCQQWRKKKCPQNVHLRIIKPHLSFRTNHVRRFLATASQANNDNTAWTWNVGEVAQRCSQQRSLQVVLVSPQIPGNTGCIARTCAATCVGLHLVEPLGFKIDNSKLKRAGLDYWPYVVVKVHSSWTDFFAYFQQQEGEKRLLAFTKHGKYVHTDVKYRPGDWLLFGSEVDGLPPAALEECHCGPYAGGTVRLPMNDTFVRSLNLSVSAGVGVYEALRQLDAENNYSSLDVSPSDSLDQSMLMIVGNSEYNDGFP</sequence>
<dbReference type="InterPro" id="IPR016914">
    <property type="entry name" value="TrmL"/>
</dbReference>
<dbReference type="Pfam" id="PF00588">
    <property type="entry name" value="SpoU_methylase"/>
    <property type="match status" value="1"/>
</dbReference>
<keyword evidence="2" id="KW-0489">Methyltransferase</keyword>